<evidence type="ECO:0000313" key="3">
    <source>
        <dbReference type="Proteomes" id="UP001238179"/>
    </source>
</evidence>
<organism evidence="2 3">
    <name type="scientific">Mesoterricola silvestris</name>
    <dbReference type="NCBI Taxonomy" id="2927979"/>
    <lineage>
        <taxon>Bacteria</taxon>
        <taxon>Pseudomonadati</taxon>
        <taxon>Acidobacteriota</taxon>
        <taxon>Holophagae</taxon>
        <taxon>Holophagales</taxon>
        <taxon>Holophagaceae</taxon>
        <taxon>Mesoterricola</taxon>
    </lineage>
</organism>
<feature type="domain" description="Type II secretion system protein GspE N-terminal" evidence="1">
    <location>
        <begin position="61"/>
        <end position="144"/>
    </location>
</feature>
<dbReference type="SUPFAM" id="SSF160246">
    <property type="entry name" value="EspE N-terminal domain-like"/>
    <property type="match status" value="1"/>
</dbReference>
<proteinExistence type="predicted"/>
<dbReference type="Pfam" id="PF05157">
    <property type="entry name" value="MshEN"/>
    <property type="match status" value="1"/>
</dbReference>
<reference evidence="3" key="1">
    <citation type="journal article" date="2023" name="Int. J. Syst. Evol. Microbiol.">
        <title>Mesoterricola silvestris gen. nov., sp. nov., Mesoterricola sediminis sp. nov., Geothrix oryzae sp. nov., Geothrix edaphica sp. nov., Geothrix rubra sp. nov., and Geothrix limicola sp. nov., six novel members of Acidobacteriota isolated from soils.</title>
        <authorList>
            <person name="Itoh H."/>
            <person name="Sugisawa Y."/>
            <person name="Mise K."/>
            <person name="Xu Z."/>
            <person name="Kuniyasu M."/>
            <person name="Ushijima N."/>
            <person name="Kawano K."/>
            <person name="Kobayashi E."/>
            <person name="Shiratori Y."/>
            <person name="Masuda Y."/>
            <person name="Senoo K."/>
        </authorList>
    </citation>
    <scope>NUCLEOTIDE SEQUENCE [LARGE SCALE GENOMIC DNA]</scope>
    <source>
        <strain evidence="3">W79</strain>
    </source>
</reference>
<dbReference type="Proteomes" id="UP001238179">
    <property type="component" value="Chromosome"/>
</dbReference>
<dbReference type="Gene3D" id="3.30.300.160">
    <property type="entry name" value="Type II secretion system, protein E, N-terminal domain"/>
    <property type="match status" value="1"/>
</dbReference>
<protein>
    <recommendedName>
        <fullName evidence="1">Type II secretion system protein GspE N-terminal domain-containing protein</fullName>
    </recommendedName>
</protein>
<dbReference type="AlphaFoldDB" id="A0AA48K7D5"/>
<name>A0AA48K7D5_9BACT</name>
<dbReference type="KEGG" id="msil:METEAL_09230"/>
<keyword evidence="3" id="KW-1185">Reference proteome</keyword>
<evidence type="ECO:0000313" key="2">
    <source>
        <dbReference type="EMBL" id="BDU71749.1"/>
    </source>
</evidence>
<dbReference type="EMBL" id="AP027080">
    <property type="protein sequence ID" value="BDU71749.1"/>
    <property type="molecule type" value="Genomic_DNA"/>
</dbReference>
<gene>
    <name evidence="2" type="ORF">METEAL_09230</name>
</gene>
<sequence>MHSDTKKLGELLVDAGLMTPAQLLEALRYQKAAGGRMGSNLVAMGIISDDSLMDFLAQQTGVPRLDVKHLDVLPSVLERIPRRLAEQMTILPVAFKEPKSLVLAMADPSDLNAVDSARFASGLTIEPMVASHSALRLAIADQYRKLESGTLGVTIDVNRTPVDESLPVNFELPSSVPTLKLPAPAFPRDPFFDGLPFKADPPPAGPFEFFVDPEAAPSPDPHQIIHARSAMGEQIQPIDRIPSRALLLGLIRLLQRRGILGTDELQRYIANLVEAGELPGGSTSQQL</sequence>
<dbReference type="InterPro" id="IPR007831">
    <property type="entry name" value="T2SS_GspE_N"/>
</dbReference>
<evidence type="ECO:0000259" key="1">
    <source>
        <dbReference type="Pfam" id="PF05157"/>
    </source>
</evidence>
<dbReference type="InterPro" id="IPR037257">
    <property type="entry name" value="T2SS_E_N_sf"/>
</dbReference>
<dbReference type="RefSeq" id="WP_316414652.1">
    <property type="nucleotide sequence ID" value="NZ_AP027080.1"/>
</dbReference>
<accession>A0AA48K7D5</accession>